<name>A0A5J5AXF3_9ASTE</name>
<accession>A0A5J5AXF3</accession>
<proteinExistence type="predicted"/>
<reference evidence="2 3" key="1">
    <citation type="submission" date="2019-09" db="EMBL/GenBank/DDBJ databases">
        <title>A chromosome-level genome assembly of the Chinese tupelo Nyssa sinensis.</title>
        <authorList>
            <person name="Yang X."/>
            <person name="Kang M."/>
            <person name="Yang Y."/>
            <person name="Xiong H."/>
            <person name="Wang M."/>
            <person name="Zhang Z."/>
            <person name="Wang Z."/>
            <person name="Wu H."/>
            <person name="Ma T."/>
            <person name="Liu J."/>
            <person name="Xi Z."/>
        </authorList>
    </citation>
    <scope>NUCLEOTIDE SEQUENCE [LARGE SCALE GENOMIC DNA]</scope>
    <source>
        <strain evidence="2">J267</strain>
        <tissue evidence="2">Leaf</tissue>
    </source>
</reference>
<dbReference type="EMBL" id="CM018040">
    <property type="protein sequence ID" value="KAA8535795.1"/>
    <property type="molecule type" value="Genomic_DNA"/>
</dbReference>
<feature type="region of interest" description="Disordered" evidence="1">
    <location>
        <begin position="50"/>
        <end position="79"/>
    </location>
</feature>
<evidence type="ECO:0000256" key="1">
    <source>
        <dbReference type="SAM" id="MobiDB-lite"/>
    </source>
</evidence>
<evidence type="ECO:0000313" key="2">
    <source>
        <dbReference type="EMBL" id="KAA8535795.1"/>
    </source>
</evidence>
<organism evidence="2 3">
    <name type="scientific">Nyssa sinensis</name>
    <dbReference type="NCBI Taxonomy" id="561372"/>
    <lineage>
        <taxon>Eukaryota</taxon>
        <taxon>Viridiplantae</taxon>
        <taxon>Streptophyta</taxon>
        <taxon>Embryophyta</taxon>
        <taxon>Tracheophyta</taxon>
        <taxon>Spermatophyta</taxon>
        <taxon>Magnoliopsida</taxon>
        <taxon>eudicotyledons</taxon>
        <taxon>Gunneridae</taxon>
        <taxon>Pentapetalae</taxon>
        <taxon>asterids</taxon>
        <taxon>Cornales</taxon>
        <taxon>Nyssaceae</taxon>
        <taxon>Nyssa</taxon>
    </lineage>
</organism>
<gene>
    <name evidence="2" type="ORF">F0562_030804</name>
</gene>
<feature type="compositionally biased region" description="Basic residues" evidence="1">
    <location>
        <begin position="70"/>
        <end position="79"/>
    </location>
</feature>
<dbReference type="Proteomes" id="UP000325577">
    <property type="component" value="Linkage Group LG17"/>
</dbReference>
<dbReference type="AlphaFoldDB" id="A0A5J5AXF3"/>
<sequence>MDEAPTHNTYSTHSWADRVEQGEYIPQAALDLEAKFGGFSEDLSFLMESLPGDSSTPSSRGRRSLNNGSHRGHGGRGRGARMAFGIQDRKPFFNSFHKAAYPKLLSAYVSSSKVTVSLALGIHKVGACGEQLVGNRLSQGGDVKAIQGRLATQKRAFSYLMCGSKELSHTVVKGGNIVGVKGDQPLGTKVNQGGGVSILTATKSAFLDLKCGNKGLSPIVVEGNVGLINTVDGLKLWQIRWAAMVVQWAAKSFYSPIISNANISNVHGDHDFSALLLESQLDDISEGVDGVARDEASIHNTYSPHSWADRVEEGEYIP</sequence>
<evidence type="ECO:0000313" key="3">
    <source>
        <dbReference type="Proteomes" id="UP000325577"/>
    </source>
</evidence>
<protein>
    <submittedName>
        <fullName evidence="2">Uncharacterized protein</fullName>
    </submittedName>
</protein>
<keyword evidence="3" id="KW-1185">Reference proteome</keyword>